<dbReference type="AlphaFoldDB" id="A0A1E5G2B8"/>
<evidence type="ECO:0000313" key="1">
    <source>
        <dbReference type="EMBL" id="OEF97138.1"/>
    </source>
</evidence>
<gene>
    <name evidence="1" type="ORF">BHF68_05955</name>
</gene>
<sequence length="104" mass="12180">MKTIAKITSWGKGENKSKVTLFSNADYSFKMPSEKEYTYNLFFEKDVNKELEIRPVSKSEEFDVDEKFESLILYLFKNSMIAEFTAEFNENGKYKITSITIESK</sequence>
<dbReference type="EMBL" id="MIJE01000022">
    <property type="protein sequence ID" value="OEF97138.1"/>
    <property type="molecule type" value="Genomic_DNA"/>
</dbReference>
<dbReference type="Proteomes" id="UP000094296">
    <property type="component" value="Unassembled WGS sequence"/>
</dbReference>
<protein>
    <submittedName>
        <fullName evidence="1">Uncharacterized protein</fullName>
    </submittedName>
</protein>
<organism evidence="1 2">
    <name type="scientific">Desulfuribacillus alkaliarsenatis</name>
    <dbReference type="NCBI Taxonomy" id="766136"/>
    <lineage>
        <taxon>Bacteria</taxon>
        <taxon>Bacillati</taxon>
        <taxon>Bacillota</taxon>
        <taxon>Desulfuribacillia</taxon>
        <taxon>Desulfuribacillales</taxon>
        <taxon>Desulfuribacillaceae</taxon>
        <taxon>Desulfuribacillus</taxon>
    </lineage>
</organism>
<comment type="caution">
    <text evidence="1">The sequence shown here is derived from an EMBL/GenBank/DDBJ whole genome shotgun (WGS) entry which is preliminary data.</text>
</comment>
<accession>A0A1E5G2B8</accession>
<dbReference type="STRING" id="766136.BHF68_05955"/>
<name>A0A1E5G2B8_9FIRM</name>
<dbReference type="RefSeq" id="WP_069643184.1">
    <property type="nucleotide sequence ID" value="NZ_MIJE01000022.1"/>
</dbReference>
<reference evidence="1 2" key="1">
    <citation type="submission" date="2016-09" db="EMBL/GenBank/DDBJ databases">
        <title>Draft genome sequence for the type strain of Desulfuribacillus alkaliarsenatis AHT28, an obligately anaerobic, sulfidogenic bacterium isolated from Russian soda lake sediments.</title>
        <authorList>
            <person name="Abin C.A."/>
            <person name="Hollibaugh J.T."/>
        </authorList>
    </citation>
    <scope>NUCLEOTIDE SEQUENCE [LARGE SCALE GENOMIC DNA]</scope>
    <source>
        <strain evidence="1 2">AHT28</strain>
    </source>
</reference>
<keyword evidence="2" id="KW-1185">Reference proteome</keyword>
<evidence type="ECO:0000313" key="2">
    <source>
        <dbReference type="Proteomes" id="UP000094296"/>
    </source>
</evidence>
<proteinExistence type="predicted"/>